<organism evidence="3 4">
    <name type="scientific">Aspergillus tubingensis (strain CBS 134.48)</name>
    <dbReference type="NCBI Taxonomy" id="767770"/>
    <lineage>
        <taxon>Eukaryota</taxon>
        <taxon>Fungi</taxon>
        <taxon>Dikarya</taxon>
        <taxon>Ascomycota</taxon>
        <taxon>Pezizomycotina</taxon>
        <taxon>Eurotiomycetes</taxon>
        <taxon>Eurotiomycetidae</taxon>
        <taxon>Eurotiales</taxon>
        <taxon>Aspergillaceae</taxon>
        <taxon>Aspergillus</taxon>
        <taxon>Aspergillus subgen. Circumdati</taxon>
    </lineage>
</organism>
<keyword evidence="1" id="KW-0560">Oxidoreductase</keyword>
<dbReference type="Proteomes" id="UP000184304">
    <property type="component" value="Unassembled WGS sequence"/>
</dbReference>
<evidence type="ECO:0000313" key="3">
    <source>
        <dbReference type="EMBL" id="OJI83114.1"/>
    </source>
</evidence>
<dbReference type="InterPro" id="IPR013901">
    <property type="entry name" value="Anthrone_oxy"/>
</dbReference>
<dbReference type="VEuPathDB" id="FungiDB:ASPTUDRAFT_702707"/>
<protein>
    <recommendedName>
        <fullName evidence="5">DUF1772 domain-containing protein</fullName>
    </recommendedName>
</protein>
<dbReference type="Pfam" id="PF08592">
    <property type="entry name" value="Anthrone_oxy"/>
    <property type="match status" value="1"/>
</dbReference>
<name>A0A1L9N1D2_ASPTC</name>
<evidence type="ECO:0000313" key="4">
    <source>
        <dbReference type="Proteomes" id="UP000184304"/>
    </source>
</evidence>
<feature type="transmembrane region" description="Helical" evidence="2">
    <location>
        <begin position="82"/>
        <end position="101"/>
    </location>
</feature>
<dbReference type="AlphaFoldDB" id="A0A1L9N1D2"/>
<evidence type="ECO:0008006" key="5">
    <source>
        <dbReference type="Google" id="ProtNLM"/>
    </source>
</evidence>
<keyword evidence="1" id="KW-0503">Monooxygenase</keyword>
<dbReference type="GO" id="GO:0004497">
    <property type="term" value="F:monooxygenase activity"/>
    <property type="evidence" value="ECO:0007669"/>
    <property type="project" value="UniProtKB-KW"/>
</dbReference>
<proteinExistence type="predicted"/>
<feature type="transmembrane region" description="Helical" evidence="2">
    <location>
        <begin position="12"/>
        <end position="38"/>
    </location>
</feature>
<dbReference type="EMBL" id="KV878204">
    <property type="protein sequence ID" value="OJI83114.1"/>
    <property type="molecule type" value="Genomic_DNA"/>
</dbReference>
<keyword evidence="2" id="KW-1133">Transmembrane helix</keyword>
<dbReference type="OrthoDB" id="5954308at2759"/>
<evidence type="ECO:0000256" key="2">
    <source>
        <dbReference type="SAM" id="Phobius"/>
    </source>
</evidence>
<accession>A0A1L9N1D2</accession>
<sequence>MTNNSSLIHATGVISSSFVAGAIFTSSFAGVSTALIDVRESPALAAQRWVHVHRRCHKLCTPLVLFSAACFGWLGVKTQGNRFLAAATACLGIVPFTIIVLKRSEIILYAAAAESNSESDHVEAAMTSWGVWNMVRTGFPMMGGLLAVGMYL</sequence>
<keyword evidence="4" id="KW-1185">Reference proteome</keyword>
<reference evidence="4" key="1">
    <citation type="journal article" date="2017" name="Genome Biol.">
        <title>Comparative genomics reveals high biological diversity and specific adaptations in the industrially and medically important fungal genus Aspergillus.</title>
        <authorList>
            <person name="de Vries R.P."/>
            <person name="Riley R."/>
            <person name="Wiebenga A."/>
            <person name="Aguilar-Osorio G."/>
            <person name="Amillis S."/>
            <person name="Uchima C.A."/>
            <person name="Anderluh G."/>
            <person name="Asadollahi M."/>
            <person name="Askin M."/>
            <person name="Barry K."/>
            <person name="Battaglia E."/>
            <person name="Bayram O."/>
            <person name="Benocci T."/>
            <person name="Braus-Stromeyer S.A."/>
            <person name="Caldana C."/>
            <person name="Canovas D."/>
            <person name="Cerqueira G.C."/>
            <person name="Chen F."/>
            <person name="Chen W."/>
            <person name="Choi C."/>
            <person name="Clum A."/>
            <person name="Dos Santos R.A."/>
            <person name="Damasio A.R."/>
            <person name="Diallinas G."/>
            <person name="Emri T."/>
            <person name="Fekete E."/>
            <person name="Flipphi M."/>
            <person name="Freyberg S."/>
            <person name="Gallo A."/>
            <person name="Gournas C."/>
            <person name="Habgood R."/>
            <person name="Hainaut M."/>
            <person name="Harispe M.L."/>
            <person name="Henrissat B."/>
            <person name="Hilden K.S."/>
            <person name="Hope R."/>
            <person name="Hossain A."/>
            <person name="Karabika E."/>
            <person name="Karaffa L."/>
            <person name="Karanyi Z."/>
            <person name="Krasevec N."/>
            <person name="Kuo A."/>
            <person name="Kusch H."/>
            <person name="LaButti K."/>
            <person name="Lagendijk E.L."/>
            <person name="Lapidus A."/>
            <person name="Levasseur A."/>
            <person name="Lindquist E."/>
            <person name="Lipzen A."/>
            <person name="Logrieco A.F."/>
            <person name="MacCabe A."/>
            <person name="Maekelae M.R."/>
            <person name="Malavazi I."/>
            <person name="Melin P."/>
            <person name="Meyer V."/>
            <person name="Mielnichuk N."/>
            <person name="Miskei M."/>
            <person name="Molnar A.P."/>
            <person name="Mule G."/>
            <person name="Ngan C.Y."/>
            <person name="Orejas M."/>
            <person name="Orosz E."/>
            <person name="Ouedraogo J.P."/>
            <person name="Overkamp K.M."/>
            <person name="Park H.-S."/>
            <person name="Perrone G."/>
            <person name="Piumi F."/>
            <person name="Punt P.J."/>
            <person name="Ram A.F."/>
            <person name="Ramon A."/>
            <person name="Rauscher S."/>
            <person name="Record E."/>
            <person name="Riano-Pachon D.M."/>
            <person name="Robert V."/>
            <person name="Roehrig J."/>
            <person name="Ruller R."/>
            <person name="Salamov A."/>
            <person name="Salih N.S."/>
            <person name="Samson R.A."/>
            <person name="Sandor E."/>
            <person name="Sanguinetti M."/>
            <person name="Schuetze T."/>
            <person name="Sepcic K."/>
            <person name="Shelest E."/>
            <person name="Sherlock G."/>
            <person name="Sophianopoulou V."/>
            <person name="Squina F.M."/>
            <person name="Sun H."/>
            <person name="Susca A."/>
            <person name="Todd R.B."/>
            <person name="Tsang A."/>
            <person name="Unkles S.E."/>
            <person name="van de Wiele N."/>
            <person name="van Rossen-Uffink D."/>
            <person name="Oliveira J.V."/>
            <person name="Vesth T.C."/>
            <person name="Visser J."/>
            <person name="Yu J.-H."/>
            <person name="Zhou M."/>
            <person name="Andersen M.R."/>
            <person name="Archer D.B."/>
            <person name="Baker S.E."/>
            <person name="Benoit I."/>
            <person name="Brakhage A.A."/>
            <person name="Braus G.H."/>
            <person name="Fischer R."/>
            <person name="Frisvad J.C."/>
            <person name="Goldman G.H."/>
            <person name="Houbraken J."/>
            <person name="Oakley B."/>
            <person name="Pocsi I."/>
            <person name="Scazzocchio C."/>
            <person name="Seiboth B."/>
            <person name="vanKuyk P.A."/>
            <person name="Wortman J."/>
            <person name="Dyer P.S."/>
            <person name="Grigoriev I.V."/>
        </authorList>
    </citation>
    <scope>NUCLEOTIDE SEQUENCE [LARGE SCALE GENOMIC DNA]</scope>
    <source>
        <strain evidence="4">CBS 134.48</strain>
    </source>
</reference>
<feature type="transmembrane region" description="Helical" evidence="2">
    <location>
        <begin position="59"/>
        <end position="76"/>
    </location>
</feature>
<keyword evidence="2" id="KW-0472">Membrane</keyword>
<dbReference type="OMA" id="QWEVANM"/>
<gene>
    <name evidence="3" type="ORF">ASPTUDRAFT_702707</name>
</gene>
<evidence type="ECO:0000256" key="1">
    <source>
        <dbReference type="ARBA" id="ARBA00023033"/>
    </source>
</evidence>
<keyword evidence="2" id="KW-0812">Transmembrane</keyword>